<dbReference type="PANTHER" id="PTHR34478:SF1">
    <property type="entry name" value="PROTEIN LEMA"/>
    <property type="match status" value="1"/>
</dbReference>
<evidence type="ECO:0000256" key="2">
    <source>
        <dbReference type="ARBA" id="ARBA00008854"/>
    </source>
</evidence>
<dbReference type="Proteomes" id="UP000234790">
    <property type="component" value="Chromosome"/>
</dbReference>
<dbReference type="EMBL" id="CP025543">
    <property type="protein sequence ID" value="AUM62325.1"/>
    <property type="molecule type" value="Genomic_DNA"/>
</dbReference>
<proteinExistence type="inferred from homology"/>
<evidence type="ECO:0000256" key="3">
    <source>
        <dbReference type="ARBA" id="ARBA00022692"/>
    </source>
</evidence>
<evidence type="ECO:0000256" key="1">
    <source>
        <dbReference type="ARBA" id="ARBA00004167"/>
    </source>
</evidence>
<dbReference type="PANTHER" id="PTHR34478">
    <property type="entry name" value="PROTEIN LEMA"/>
    <property type="match status" value="1"/>
</dbReference>
<protein>
    <submittedName>
        <fullName evidence="7">LemA protein</fullName>
    </submittedName>
</protein>
<organism evidence="7 8">
    <name type="scientific">Spiroplasma monobiae MQ-1</name>
    <dbReference type="NCBI Taxonomy" id="1336748"/>
    <lineage>
        <taxon>Bacteria</taxon>
        <taxon>Bacillati</taxon>
        <taxon>Mycoplasmatota</taxon>
        <taxon>Mollicutes</taxon>
        <taxon>Entomoplasmatales</taxon>
        <taxon>Spiroplasmataceae</taxon>
        <taxon>Spiroplasma</taxon>
    </lineage>
</organism>
<comment type="subcellular location">
    <subcellularLocation>
        <location evidence="1">Membrane</location>
        <topology evidence="1">Single-pass membrane protein</topology>
    </subcellularLocation>
</comment>
<dbReference type="RefSeq" id="WP_101780379.1">
    <property type="nucleotide sequence ID" value="NZ_CP025543.1"/>
</dbReference>
<evidence type="ECO:0000256" key="6">
    <source>
        <dbReference type="SAM" id="Phobius"/>
    </source>
</evidence>
<dbReference type="GO" id="GO:0016020">
    <property type="term" value="C:membrane"/>
    <property type="evidence" value="ECO:0007669"/>
    <property type="project" value="UniProtKB-SubCell"/>
</dbReference>
<keyword evidence="3 6" id="KW-0812">Transmembrane</keyword>
<comment type="similarity">
    <text evidence="2">Belongs to the LemA family.</text>
</comment>
<dbReference type="Pfam" id="PF04011">
    <property type="entry name" value="LemA"/>
    <property type="match status" value="1"/>
</dbReference>
<dbReference type="Gene3D" id="1.20.1440.20">
    <property type="entry name" value="LemA-like domain"/>
    <property type="match status" value="1"/>
</dbReference>
<reference evidence="7 8" key="1">
    <citation type="submission" date="2017-12" db="EMBL/GenBank/DDBJ databases">
        <title>Complete genome sequence of Spiroplasma monobiae MQ-1 (ATCC 33825).</title>
        <authorList>
            <person name="Tsai Y.-M."/>
            <person name="Lo W.-S."/>
            <person name="Wu P.-S."/>
            <person name="Cho S.-T."/>
            <person name="Kuo C.-H."/>
        </authorList>
    </citation>
    <scope>NUCLEOTIDE SEQUENCE [LARGE SCALE GENOMIC DNA]</scope>
    <source>
        <strain evidence="7 8">MQ-1</strain>
    </source>
</reference>
<accession>A0A2K9LVG6</accession>
<keyword evidence="5 6" id="KW-0472">Membrane</keyword>
<evidence type="ECO:0000313" key="7">
    <source>
        <dbReference type="EMBL" id="AUM62325.1"/>
    </source>
</evidence>
<dbReference type="AlphaFoldDB" id="A0A2K9LVG6"/>
<dbReference type="InterPro" id="IPR007156">
    <property type="entry name" value="MamQ_LemA"/>
</dbReference>
<gene>
    <name evidence="7" type="primary">lemA</name>
    <name evidence="7" type="ORF">SMONO_v1c00720</name>
</gene>
<dbReference type="InterPro" id="IPR023353">
    <property type="entry name" value="LemA-like_dom_sf"/>
</dbReference>
<keyword evidence="8" id="KW-1185">Reference proteome</keyword>
<name>A0A2K9LVG6_SPISQ</name>
<feature type="transmembrane region" description="Helical" evidence="6">
    <location>
        <begin position="28"/>
        <end position="47"/>
    </location>
</feature>
<evidence type="ECO:0000256" key="4">
    <source>
        <dbReference type="ARBA" id="ARBA00022989"/>
    </source>
</evidence>
<evidence type="ECO:0000256" key="5">
    <source>
        <dbReference type="ARBA" id="ARBA00023136"/>
    </source>
</evidence>
<dbReference type="OrthoDB" id="384498at2"/>
<dbReference type="SUPFAM" id="SSF140478">
    <property type="entry name" value="LemA-like"/>
    <property type="match status" value="1"/>
</dbReference>
<keyword evidence="4 6" id="KW-1133">Transmembrane helix</keyword>
<dbReference type="KEGG" id="smoo:SMONO_v1c00720"/>
<evidence type="ECO:0000313" key="8">
    <source>
        <dbReference type="Proteomes" id="UP000234790"/>
    </source>
</evidence>
<sequence length="204" mass="23333">MRITPEQEFNNINNLANTKPRRSPLGAFIWYLSFFLVIPLFVHIANINKLKRLNIKVSEAESGIDVQLKKRRDTIIKLIESVQGGMKFEKEMLTNLTSMRTGVGIKDLGKNASMLDKVSKQVTMQLENYPEIKSTELVQELMKTTSSIEDDISASRRIYNSNTSIFNQALNTYPINAAAAQLGYKFKSLFEITDFERQDVKIEF</sequence>